<feature type="region of interest" description="Disordered" evidence="1">
    <location>
        <begin position="116"/>
        <end position="135"/>
    </location>
</feature>
<reference evidence="3 5" key="2">
    <citation type="submission" date="2018-07" db="EMBL/GenBank/DDBJ databases">
        <title>Draft Genome Assemblies for Five Robust Yarrowia lipolytica Strains Exhibiting High Lipid Production and Pentose Sugar Utilization and Sugar Alcohol Secretion from Undetoxified Lignocellulosic Biomass Hydrolysates.</title>
        <authorList>
            <consortium name="DOE Joint Genome Institute"/>
            <person name="Walker C."/>
            <person name="Ryu S."/>
            <person name="Na H."/>
            <person name="Zane M."/>
            <person name="LaButti K."/>
            <person name="Lipzen A."/>
            <person name="Haridas S."/>
            <person name="Barry K."/>
            <person name="Grigoriev I.V."/>
            <person name="Quarterman J."/>
            <person name="Slininger P."/>
            <person name="Dien B."/>
            <person name="Trinh C.T."/>
        </authorList>
    </citation>
    <scope>NUCLEOTIDE SEQUENCE [LARGE SCALE GENOMIC DNA]</scope>
    <source>
        <strain evidence="3 5">YB392</strain>
    </source>
</reference>
<evidence type="ECO:0000313" key="3">
    <source>
        <dbReference type="EMBL" id="RDW28146.1"/>
    </source>
</evidence>
<accession>A0A1D8NKP4</accession>
<dbReference type="KEGG" id="yli:2911445"/>
<dbReference type="VEuPathDB" id="FungiDB:YALI1_E36692g"/>
<sequence length="249" mass="27760">MPYSDVAIMRHLTVDILSSDPQSFNIDVSPNISVGELRDIITFHFNELFLFSKLGQIASISSRGRELPWAMLVAGLNQIDTIEVHLKQVWGVKEVQRGPVEERAKAVVIAYDQPRVPGSEITPDTSSSPRLDQDSLSPSLLEKVKSLEMKSDDSNTEVDSSAPSDLAEDKSVDTGILAYKITKLNRFKVHRIFSLGSPILFIRLGPSKNVSNPAEKPLGLYLDPAFDARERQKIRQKRSRIGGTNRTFQ</sequence>
<gene>
    <name evidence="3" type="ORF">B0I71DRAFT_5536</name>
    <name evidence="2" type="ORF">YALI1_E36692g</name>
</gene>
<dbReference type="GeneID" id="2911445"/>
<dbReference type="EMBL" id="KZ858955">
    <property type="protein sequence ID" value="RDW28146.1"/>
    <property type="molecule type" value="Genomic_DNA"/>
</dbReference>
<evidence type="ECO:0000313" key="5">
    <source>
        <dbReference type="Proteomes" id="UP000256601"/>
    </source>
</evidence>
<dbReference type="VEuPathDB" id="FungiDB:YALI0_E31174g"/>
<name>A0A1D8NKP4_YARLL</name>
<dbReference type="Proteomes" id="UP000182444">
    <property type="component" value="Chromosome 1E"/>
</dbReference>
<dbReference type="AlphaFoldDB" id="A0A1D8NKP4"/>
<evidence type="ECO:0000256" key="1">
    <source>
        <dbReference type="SAM" id="MobiDB-lite"/>
    </source>
</evidence>
<feature type="compositionally biased region" description="Polar residues" evidence="1">
    <location>
        <begin position="122"/>
        <end position="135"/>
    </location>
</feature>
<proteinExistence type="predicted"/>
<dbReference type="EMBL" id="CP017557">
    <property type="protein sequence ID" value="AOW06216.1"/>
    <property type="molecule type" value="Genomic_DNA"/>
</dbReference>
<evidence type="ECO:0000313" key="4">
    <source>
        <dbReference type="Proteomes" id="UP000182444"/>
    </source>
</evidence>
<protein>
    <submittedName>
        <fullName evidence="2">Uncharacterized protein</fullName>
    </submittedName>
</protein>
<reference evidence="2 4" key="1">
    <citation type="journal article" date="2016" name="PLoS ONE">
        <title>Sequence Assembly of Yarrowia lipolytica Strain W29/CLIB89 Shows Transposable Element Diversity.</title>
        <authorList>
            <person name="Magnan C."/>
            <person name="Yu J."/>
            <person name="Chang I."/>
            <person name="Jahn E."/>
            <person name="Kanomata Y."/>
            <person name="Wu J."/>
            <person name="Zeller M."/>
            <person name="Oakes M."/>
            <person name="Baldi P."/>
            <person name="Sandmeyer S."/>
        </authorList>
    </citation>
    <scope>NUCLEOTIDE SEQUENCE [LARGE SCALE GENOMIC DNA]</scope>
    <source>
        <strain evidence="2">CLIB89</strain>
        <strain evidence="4">CLIB89(W29)</strain>
    </source>
</reference>
<organism evidence="2 4">
    <name type="scientific">Yarrowia lipolytica</name>
    <name type="common">Candida lipolytica</name>
    <dbReference type="NCBI Taxonomy" id="4952"/>
    <lineage>
        <taxon>Eukaryota</taxon>
        <taxon>Fungi</taxon>
        <taxon>Dikarya</taxon>
        <taxon>Ascomycota</taxon>
        <taxon>Saccharomycotina</taxon>
        <taxon>Dipodascomycetes</taxon>
        <taxon>Dipodascales</taxon>
        <taxon>Dipodascales incertae sedis</taxon>
        <taxon>Yarrowia</taxon>
    </lineage>
</organism>
<evidence type="ECO:0000313" key="2">
    <source>
        <dbReference type="EMBL" id="AOW06216.1"/>
    </source>
</evidence>
<dbReference type="Proteomes" id="UP000256601">
    <property type="component" value="Unassembled WGS sequence"/>
</dbReference>